<dbReference type="AlphaFoldDB" id="A0A0F9L997"/>
<evidence type="ECO:0000313" key="2">
    <source>
        <dbReference type="EMBL" id="KKN44035.1"/>
    </source>
</evidence>
<gene>
    <name evidence="2" type="ORF">LCGC14_0697300</name>
    <name evidence="1" type="ORF">LCGC14_1540390</name>
</gene>
<comment type="caution">
    <text evidence="1">The sequence shown here is derived from an EMBL/GenBank/DDBJ whole genome shotgun (WGS) entry which is preliminary data.</text>
</comment>
<accession>A0A0F9L997</accession>
<protein>
    <submittedName>
        <fullName evidence="1">Uncharacterized protein</fullName>
    </submittedName>
</protein>
<dbReference type="EMBL" id="LAZR01011652">
    <property type="protein sequence ID" value="KKM60585.1"/>
    <property type="molecule type" value="Genomic_DNA"/>
</dbReference>
<reference evidence="1" key="1">
    <citation type="journal article" date="2015" name="Nature">
        <title>Complex archaea that bridge the gap between prokaryotes and eukaryotes.</title>
        <authorList>
            <person name="Spang A."/>
            <person name="Saw J.H."/>
            <person name="Jorgensen S.L."/>
            <person name="Zaremba-Niedzwiedzka K."/>
            <person name="Martijn J."/>
            <person name="Lind A.E."/>
            <person name="van Eijk R."/>
            <person name="Schleper C."/>
            <person name="Guy L."/>
            <person name="Ettema T.J."/>
        </authorList>
    </citation>
    <scope>NUCLEOTIDE SEQUENCE</scope>
</reference>
<organism evidence="1">
    <name type="scientific">marine sediment metagenome</name>
    <dbReference type="NCBI Taxonomy" id="412755"/>
    <lineage>
        <taxon>unclassified sequences</taxon>
        <taxon>metagenomes</taxon>
        <taxon>ecological metagenomes</taxon>
    </lineage>
</organism>
<proteinExistence type="predicted"/>
<evidence type="ECO:0000313" key="1">
    <source>
        <dbReference type="EMBL" id="KKM60585.1"/>
    </source>
</evidence>
<name>A0A0F9L997_9ZZZZ</name>
<dbReference type="EMBL" id="LAZR01001474">
    <property type="protein sequence ID" value="KKN44035.1"/>
    <property type="molecule type" value="Genomic_DNA"/>
</dbReference>
<sequence length="66" mass="7579">MSEKCPKFFYGNCPIIKQENEDLIKEFLDDLNKINKIVAGGCPKINVVTEIFGMKKKWEGKLNTKT</sequence>